<proteinExistence type="predicted"/>
<dbReference type="EMBL" id="MK072338">
    <property type="protein sequence ID" value="AYV82095.1"/>
    <property type="molecule type" value="Genomic_DNA"/>
</dbReference>
<protein>
    <submittedName>
        <fullName evidence="2">Uncharacterized protein</fullName>
    </submittedName>
</protein>
<organism evidence="2">
    <name type="scientific">Homavirus sp</name>
    <dbReference type="NCBI Taxonomy" id="2487769"/>
    <lineage>
        <taxon>Viruses</taxon>
        <taxon>Varidnaviria</taxon>
        <taxon>Bamfordvirae</taxon>
        <taxon>Nucleocytoviricota</taxon>
        <taxon>Megaviricetes</taxon>
        <taxon>Imitervirales</taxon>
        <taxon>Mimiviridae</taxon>
        <taxon>Klosneuvirinae</taxon>
    </lineage>
</organism>
<evidence type="ECO:0000256" key="1">
    <source>
        <dbReference type="SAM" id="MobiDB-lite"/>
    </source>
</evidence>
<feature type="non-terminal residue" evidence="2">
    <location>
        <position position="1"/>
    </location>
</feature>
<reference evidence="2" key="1">
    <citation type="submission" date="2018-10" db="EMBL/GenBank/DDBJ databases">
        <title>Hidden diversity of soil giant viruses.</title>
        <authorList>
            <person name="Schulz F."/>
            <person name="Alteio L."/>
            <person name="Goudeau D."/>
            <person name="Ryan E.M."/>
            <person name="Malmstrom R.R."/>
            <person name="Blanchard J."/>
            <person name="Woyke T."/>
        </authorList>
    </citation>
    <scope>NUCLEOTIDE SEQUENCE</scope>
    <source>
        <strain evidence="2">HOV1</strain>
    </source>
</reference>
<evidence type="ECO:0000313" key="2">
    <source>
        <dbReference type="EMBL" id="AYV82095.1"/>
    </source>
</evidence>
<accession>A0A3G5A4D5</accession>
<sequence>EDCTQHPIWVIKDADGKTYIRKRLEKQKGITVVPLYTGYVNPNFFKKQSSHKYKNKKNESTNNSHDNSHDNSHNNSPPLDTKVIAIDGDDEPIV</sequence>
<feature type="region of interest" description="Disordered" evidence="1">
    <location>
        <begin position="47"/>
        <end position="94"/>
    </location>
</feature>
<name>A0A3G5A4D5_9VIRU</name>
<gene>
    <name evidence="2" type="ORF">Homavirus7_1</name>
</gene>